<accession>A0A227PC71</accession>
<dbReference type="Proteomes" id="UP000214684">
    <property type="component" value="Unassembled WGS sequence"/>
</dbReference>
<dbReference type="RefSeq" id="WP_089479201.1">
    <property type="nucleotide sequence ID" value="NZ_MUGS01000014.1"/>
</dbReference>
<evidence type="ECO:0000313" key="1">
    <source>
        <dbReference type="EMBL" id="OXG06974.1"/>
    </source>
</evidence>
<dbReference type="EMBL" id="MUGS01000014">
    <property type="protein sequence ID" value="OXG06974.1"/>
    <property type="molecule type" value="Genomic_DNA"/>
</dbReference>
<evidence type="ECO:0000313" key="2">
    <source>
        <dbReference type="Proteomes" id="UP000214684"/>
    </source>
</evidence>
<keyword evidence="2" id="KW-1185">Reference proteome</keyword>
<dbReference type="Gene3D" id="1.10.30.50">
    <property type="match status" value="1"/>
</dbReference>
<proteinExistence type="predicted"/>
<evidence type="ECO:0008006" key="3">
    <source>
        <dbReference type="Google" id="ProtNLM"/>
    </source>
</evidence>
<comment type="caution">
    <text evidence="1">The sequence shown here is derived from an EMBL/GenBank/DDBJ whole genome shotgun (WGS) entry which is preliminary data.</text>
</comment>
<gene>
    <name evidence="1" type="ORF">B0A64_09120</name>
</gene>
<dbReference type="OrthoDB" id="9816185at2"/>
<dbReference type="AlphaFoldDB" id="A0A227PC71"/>
<name>A0A227PC71_9FLAO</name>
<protein>
    <recommendedName>
        <fullName evidence="3">HNH nuclease domain-containing protein</fullName>
    </recommendedName>
</protein>
<sequence length="222" mass="25279">MSKKKSSPFLFQNLKGKSISFAADEQIIIDGLKPLLGGEWDGKIKKGCVIRRVDRNKVVTKIKEKLEKKQGEYCIYCGLHQDHCGRLEREHIAPKGTVSFPTFMFEPLNLVLACHHCNVDLKGEFNTISKFSTNYSKCKFNIVHPYLDEIEKHIVYAVDNGRALIKAAPWSRKGKKHIKLFELDSVPKTDKRSGLLIVSSLTISSKYDKILNSALNKKFIRL</sequence>
<reference evidence="1 2" key="1">
    <citation type="submission" date="2016-11" db="EMBL/GenBank/DDBJ databases">
        <title>Whole genomes of Flavobacteriaceae.</title>
        <authorList>
            <person name="Stine C."/>
            <person name="Li C."/>
            <person name="Tadesse D."/>
        </authorList>
    </citation>
    <scope>NUCLEOTIDE SEQUENCE [LARGE SCALE GENOMIC DNA]</scope>
    <source>
        <strain evidence="1 2">DSM 24704</strain>
    </source>
</reference>
<organism evidence="1 2">
    <name type="scientific">Flavobacterium araucananum</name>
    <dbReference type="NCBI Taxonomy" id="946678"/>
    <lineage>
        <taxon>Bacteria</taxon>
        <taxon>Pseudomonadati</taxon>
        <taxon>Bacteroidota</taxon>
        <taxon>Flavobacteriia</taxon>
        <taxon>Flavobacteriales</taxon>
        <taxon>Flavobacteriaceae</taxon>
        <taxon>Flavobacterium</taxon>
    </lineage>
</organism>